<protein>
    <recommendedName>
        <fullName evidence="3">Secreted protein</fullName>
    </recommendedName>
</protein>
<comment type="caution">
    <text evidence="1">The sequence shown here is derived from an EMBL/GenBank/DDBJ whole genome shotgun (WGS) entry which is preliminary data.</text>
</comment>
<dbReference type="EMBL" id="CALNXI010000294">
    <property type="protein sequence ID" value="CAH3024212.1"/>
    <property type="molecule type" value="Genomic_DNA"/>
</dbReference>
<accession>A0ABN8M7I9</accession>
<proteinExistence type="predicted"/>
<reference evidence="1 2" key="1">
    <citation type="submission" date="2022-05" db="EMBL/GenBank/DDBJ databases">
        <authorList>
            <consortium name="Genoscope - CEA"/>
            <person name="William W."/>
        </authorList>
    </citation>
    <scope>NUCLEOTIDE SEQUENCE [LARGE SCALE GENOMIC DNA]</scope>
</reference>
<organism evidence="1 2">
    <name type="scientific">Porites evermanni</name>
    <dbReference type="NCBI Taxonomy" id="104178"/>
    <lineage>
        <taxon>Eukaryota</taxon>
        <taxon>Metazoa</taxon>
        <taxon>Cnidaria</taxon>
        <taxon>Anthozoa</taxon>
        <taxon>Hexacorallia</taxon>
        <taxon>Scleractinia</taxon>
        <taxon>Fungiina</taxon>
        <taxon>Poritidae</taxon>
        <taxon>Porites</taxon>
    </lineage>
</organism>
<sequence length="139" mass="15593">MMTFWLFDPFGVDPQTVLATPSLFLLIVSGLPRVLSHAWTALHGSWSKAGLVTGSADTSSLLRADSLTCKACYQLLLSLKPAQPHCVVKFRPVYGDLDWDSTWKTLFFMLLDRKLIDLCCPRCFVHCSPPCFFRTECSS</sequence>
<evidence type="ECO:0000313" key="1">
    <source>
        <dbReference type="EMBL" id="CAH3024212.1"/>
    </source>
</evidence>
<evidence type="ECO:0000313" key="2">
    <source>
        <dbReference type="Proteomes" id="UP001159427"/>
    </source>
</evidence>
<dbReference type="Proteomes" id="UP001159427">
    <property type="component" value="Unassembled WGS sequence"/>
</dbReference>
<keyword evidence="2" id="KW-1185">Reference proteome</keyword>
<name>A0ABN8M7I9_9CNID</name>
<gene>
    <name evidence="1" type="ORF">PEVE_00021990</name>
</gene>
<evidence type="ECO:0008006" key="3">
    <source>
        <dbReference type="Google" id="ProtNLM"/>
    </source>
</evidence>